<dbReference type="InterPro" id="IPR016208">
    <property type="entry name" value="Ald_Oxase/xanthine_DH-like"/>
</dbReference>
<feature type="binding site" evidence="15">
    <location>
        <position position="430"/>
    </location>
    <ligand>
        <name>FAD</name>
        <dbReference type="ChEBI" id="CHEBI:57692"/>
    </ligand>
</feature>
<evidence type="ECO:0000256" key="15">
    <source>
        <dbReference type="PIRSR" id="PIRSR000127-2"/>
    </source>
</evidence>
<dbReference type="Pfam" id="PF01315">
    <property type="entry name" value="Ald_Xan_dh_C"/>
    <property type="match status" value="1"/>
</dbReference>
<feature type="binding site" evidence="16">
    <location>
        <position position="65"/>
    </location>
    <ligand>
        <name>[2Fe-2S] cluster</name>
        <dbReference type="ChEBI" id="CHEBI:190135"/>
        <label>1</label>
    </ligand>
</feature>
<dbReference type="GO" id="GO:0005777">
    <property type="term" value="C:peroxisome"/>
    <property type="evidence" value="ECO:0007669"/>
    <property type="project" value="UniProtKB-SubCell"/>
</dbReference>
<keyword evidence="20" id="KW-1185">Reference proteome</keyword>
<feature type="domain" description="2Fe-2S ferredoxin-type" evidence="17">
    <location>
        <begin position="17"/>
        <end position="106"/>
    </location>
</feature>
<evidence type="ECO:0000256" key="4">
    <source>
        <dbReference type="ARBA" id="ARBA00022505"/>
    </source>
</evidence>
<proteinExistence type="inferred from homology"/>
<dbReference type="InterPro" id="IPR036683">
    <property type="entry name" value="CO_DH_flav_C_dom_sf"/>
</dbReference>
<dbReference type="InterPro" id="IPR008274">
    <property type="entry name" value="AldOxase/xan_DH_MoCoBD1"/>
</dbReference>
<dbReference type="Proteomes" id="UP001445076">
    <property type="component" value="Unassembled WGS sequence"/>
</dbReference>
<dbReference type="InterPro" id="IPR016167">
    <property type="entry name" value="FAD-bd_PCMH_sub1"/>
</dbReference>
<dbReference type="GO" id="GO:0016491">
    <property type="term" value="F:oxidoreductase activity"/>
    <property type="evidence" value="ECO:0007669"/>
    <property type="project" value="UniProtKB-KW"/>
</dbReference>
<feature type="binding site" evidence="16">
    <location>
        <position position="57"/>
    </location>
    <ligand>
        <name>[2Fe-2S] cluster</name>
        <dbReference type="ChEBI" id="CHEBI:190135"/>
        <label>1</label>
    </ligand>
</feature>
<evidence type="ECO:0000256" key="1">
    <source>
        <dbReference type="ARBA" id="ARBA00001974"/>
    </source>
</evidence>
<dbReference type="SUPFAM" id="SSF47741">
    <property type="entry name" value="CO dehydrogenase ISP C-domain like"/>
    <property type="match status" value="1"/>
</dbReference>
<feature type="domain" description="FAD-binding PCMH-type" evidence="18">
    <location>
        <begin position="239"/>
        <end position="422"/>
    </location>
</feature>
<evidence type="ECO:0000313" key="19">
    <source>
        <dbReference type="EMBL" id="KAK8727772.1"/>
    </source>
</evidence>
<keyword evidence="10 16" id="KW-0408">Iron</keyword>
<dbReference type="FunFam" id="3.30.390.50:FF:000003">
    <property type="entry name" value="Aldehyde oxidase1"/>
    <property type="match status" value="1"/>
</dbReference>
<evidence type="ECO:0000259" key="17">
    <source>
        <dbReference type="PROSITE" id="PS51085"/>
    </source>
</evidence>
<dbReference type="PIRSF" id="PIRSF000127">
    <property type="entry name" value="Xanthine_DH"/>
    <property type="match status" value="1"/>
</dbReference>
<dbReference type="SMART" id="SM01092">
    <property type="entry name" value="CO_deh_flav_C"/>
    <property type="match status" value="1"/>
</dbReference>
<protein>
    <recommendedName>
        <fullName evidence="21">Aldehyde oxidase</fullName>
    </recommendedName>
</protein>
<dbReference type="Pfam" id="PF00941">
    <property type="entry name" value="FAD_binding_5"/>
    <property type="match status" value="1"/>
</dbReference>
<evidence type="ECO:0000256" key="14">
    <source>
        <dbReference type="PIRSR" id="PIRSR000127-1"/>
    </source>
</evidence>
<reference evidence="19 20" key="1">
    <citation type="journal article" date="2024" name="BMC Genomics">
        <title>Genome assembly of redclaw crayfish (Cherax quadricarinatus) provides insights into its immune adaptation and hypoxia tolerance.</title>
        <authorList>
            <person name="Liu Z."/>
            <person name="Zheng J."/>
            <person name="Li H."/>
            <person name="Fang K."/>
            <person name="Wang S."/>
            <person name="He J."/>
            <person name="Zhou D."/>
            <person name="Weng S."/>
            <person name="Chi M."/>
            <person name="Gu Z."/>
            <person name="He J."/>
            <person name="Li F."/>
            <person name="Wang M."/>
        </authorList>
    </citation>
    <scope>NUCLEOTIDE SEQUENCE [LARGE SCALE GENOMIC DNA]</scope>
    <source>
        <strain evidence="19">ZL_2023a</strain>
    </source>
</reference>
<dbReference type="InterPro" id="IPR000674">
    <property type="entry name" value="Ald_Oxase/Xan_DH_a/b"/>
</dbReference>
<dbReference type="InterPro" id="IPR002888">
    <property type="entry name" value="2Fe-2S-bd"/>
</dbReference>
<dbReference type="InterPro" id="IPR036884">
    <property type="entry name" value="2Fe-2S-bd_dom_sf"/>
</dbReference>
<dbReference type="InterPro" id="IPR005107">
    <property type="entry name" value="CO_DH_flav_C"/>
</dbReference>
<feature type="binding site" evidence="16">
    <location>
        <position position="128"/>
    </location>
    <ligand>
        <name>[2Fe-2S] cluster</name>
        <dbReference type="ChEBI" id="CHEBI:190135"/>
        <label>2</label>
    </ligand>
</feature>
<evidence type="ECO:0000256" key="6">
    <source>
        <dbReference type="ARBA" id="ARBA00022714"/>
    </source>
</evidence>
<feature type="binding site" evidence="15">
    <location>
        <begin position="355"/>
        <end position="359"/>
    </location>
    <ligand>
        <name>FAD</name>
        <dbReference type="ChEBI" id="CHEBI:57692"/>
    </ligand>
</feature>
<dbReference type="SUPFAM" id="SSF55447">
    <property type="entry name" value="CO dehydrogenase flavoprotein C-terminal domain-like"/>
    <property type="match status" value="1"/>
</dbReference>
<dbReference type="FunFam" id="3.30.365.10:FF:000002">
    <property type="entry name" value="Xanthine dehydrogenase oxidase"/>
    <property type="match status" value="1"/>
</dbReference>
<dbReference type="GO" id="GO:0071949">
    <property type="term" value="F:FAD binding"/>
    <property type="evidence" value="ECO:0007669"/>
    <property type="project" value="InterPro"/>
</dbReference>
<gene>
    <name evidence="19" type="ORF">OTU49_009449</name>
</gene>
<dbReference type="CDD" id="cd00207">
    <property type="entry name" value="fer2"/>
    <property type="match status" value="1"/>
</dbReference>
<comment type="cofactor">
    <cofactor evidence="13">
        <name>[2Fe-2S] cluster</name>
        <dbReference type="ChEBI" id="CHEBI:190135"/>
    </cofactor>
</comment>
<evidence type="ECO:0000256" key="13">
    <source>
        <dbReference type="ARBA" id="ARBA00034078"/>
    </source>
</evidence>
<evidence type="ECO:0000256" key="11">
    <source>
        <dbReference type="ARBA" id="ARBA00023014"/>
    </source>
</evidence>
<evidence type="ECO:0000256" key="2">
    <source>
        <dbReference type="ARBA" id="ARBA00004275"/>
    </source>
</evidence>
<dbReference type="FunFam" id="3.90.1170.50:FF:000001">
    <property type="entry name" value="Aldehyde oxidase 1"/>
    <property type="match status" value="1"/>
</dbReference>
<dbReference type="GO" id="GO:0051537">
    <property type="term" value="F:2 iron, 2 sulfur cluster binding"/>
    <property type="evidence" value="ECO:0007669"/>
    <property type="project" value="UniProtKB-KW"/>
</dbReference>
<dbReference type="InterPro" id="IPR036318">
    <property type="entry name" value="FAD-bd_PCMH-like_sf"/>
</dbReference>
<dbReference type="Gene3D" id="3.90.1170.50">
    <property type="entry name" value="Aldehyde oxidase/xanthine dehydrogenase, a/b hammerhead"/>
    <property type="match status" value="1"/>
</dbReference>
<accession>A0AAW0WA82</accession>
<comment type="cofactor">
    <cofactor evidence="1 15">
        <name>FAD</name>
        <dbReference type="ChEBI" id="CHEBI:57692"/>
    </cofactor>
</comment>
<feature type="binding site" evidence="16">
    <location>
        <position position="62"/>
    </location>
    <ligand>
        <name>[2Fe-2S] cluster</name>
        <dbReference type="ChEBI" id="CHEBI:190135"/>
        <label>1</label>
    </ligand>
</feature>
<evidence type="ECO:0000256" key="10">
    <source>
        <dbReference type="ARBA" id="ARBA00023004"/>
    </source>
</evidence>
<dbReference type="Gene3D" id="3.30.43.10">
    <property type="entry name" value="Uridine Diphospho-n-acetylenolpyruvylglucosamine Reductase, domain 2"/>
    <property type="match status" value="1"/>
</dbReference>
<dbReference type="Gene3D" id="3.30.390.50">
    <property type="entry name" value="CO dehydrogenase flavoprotein, C-terminal domain"/>
    <property type="match status" value="1"/>
</dbReference>
<keyword evidence="4 16" id="KW-0500">Molybdenum</keyword>
<feature type="binding site" evidence="16">
    <location>
        <position position="131"/>
    </location>
    <ligand>
        <name>[2Fe-2S] cluster</name>
        <dbReference type="ChEBI" id="CHEBI:190135"/>
        <label>2</label>
    </ligand>
</feature>
<feature type="binding site" evidence="16">
    <location>
        <position position="163"/>
    </location>
    <ligand>
        <name>[2Fe-2S] cluster</name>
        <dbReference type="ChEBI" id="CHEBI:190135"/>
        <label>2</label>
    </ligand>
</feature>
<dbReference type="InterPro" id="IPR037165">
    <property type="entry name" value="AldOxase/xan_DH_Mopterin-bd_sf"/>
</dbReference>
<dbReference type="SMART" id="SM01008">
    <property type="entry name" value="Ald_Xan_dh_C"/>
    <property type="match status" value="1"/>
</dbReference>
<dbReference type="InterPro" id="IPR001041">
    <property type="entry name" value="2Fe-2S_ferredoxin-type"/>
</dbReference>
<feature type="binding site" evidence="16">
    <location>
        <position position="1076"/>
    </location>
    <ligand>
        <name>Mo-molybdopterin</name>
        <dbReference type="ChEBI" id="CHEBI:71302"/>
    </ligand>
    <ligandPart>
        <name>Mo</name>
        <dbReference type="ChEBI" id="CHEBI:28685"/>
    </ligandPart>
</feature>
<dbReference type="FunFam" id="3.30.365.10:FF:000001">
    <property type="entry name" value="Xanthine dehydrogenase oxidase"/>
    <property type="match status" value="1"/>
</dbReference>
<dbReference type="PROSITE" id="PS51085">
    <property type="entry name" value="2FE2S_FER_2"/>
    <property type="match status" value="1"/>
</dbReference>
<dbReference type="Gene3D" id="3.30.465.10">
    <property type="match status" value="1"/>
</dbReference>
<dbReference type="InterPro" id="IPR002346">
    <property type="entry name" value="Mopterin_DH_FAD-bd"/>
</dbReference>
<keyword evidence="6 16" id="KW-0001">2Fe-2S</keyword>
<organism evidence="19 20">
    <name type="scientific">Cherax quadricarinatus</name>
    <name type="common">Australian red claw crayfish</name>
    <dbReference type="NCBI Taxonomy" id="27406"/>
    <lineage>
        <taxon>Eukaryota</taxon>
        <taxon>Metazoa</taxon>
        <taxon>Ecdysozoa</taxon>
        <taxon>Arthropoda</taxon>
        <taxon>Crustacea</taxon>
        <taxon>Multicrustacea</taxon>
        <taxon>Malacostraca</taxon>
        <taxon>Eumalacostraca</taxon>
        <taxon>Eucarida</taxon>
        <taxon>Decapoda</taxon>
        <taxon>Pleocyemata</taxon>
        <taxon>Astacidea</taxon>
        <taxon>Parastacoidea</taxon>
        <taxon>Parastacidae</taxon>
        <taxon>Cherax</taxon>
    </lineage>
</organism>
<dbReference type="PROSITE" id="PS00197">
    <property type="entry name" value="2FE2S_FER_1"/>
    <property type="match status" value="1"/>
</dbReference>
<dbReference type="InterPro" id="IPR046867">
    <property type="entry name" value="AldOxase/xan_DH_MoCoBD2"/>
</dbReference>
<feature type="binding site" evidence="16">
    <location>
        <position position="88"/>
    </location>
    <ligand>
        <name>[2Fe-2S] cluster</name>
        <dbReference type="ChEBI" id="CHEBI:190135"/>
        <label>1</label>
    </ligand>
</feature>
<keyword evidence="5" id="KW-0285">Flavoprotein</keyword>
<feature type="binding site" evidence="16">
    <location>
        <position position="766"/>
    </location>
    <ligand>
        <name>Mo-molybdopterin</name>
        <dbReference type="ChEBI" id="CHEBI:71302"/>
    </ligand>
    <ligandPart>
        <name>Mo</name>
        <dbReference type="ChEBI" id="CHEBI:28685"/>
    </ligandPart>
</feature>
<dbReference type="SUPFAM" id="SSF54665">
    <property type="entry name" value="CO dehydrogenase molybdoprotein N-domain-like"/>
    <property type="match status" value="1"/>
</dbReference>
<dbReference type="PANTHER" id="PTHR11908:SF132">
    <property type="entry name" value="ALDEHYDE OXIDASE 1-RELATED"/>
    <property type="match status" value="1"/>
</dbReference>
<keyword evidence="12" id="KW-0576">Peroxisome</keyword>
<dbReference type="PANTHER" id="PTHR11908">
    <property type="entry name" value="XANTHINE DEHYDROGENASE"/>
    <property type="match status" value="1"/>
</dbReference>
<dbReference type="Pfam" id="PF03450">
    <property type="entry name" value="CO_deh_flav_C"/>
    <property type="match status" value="1"/>
</dbReference>
<dbReference type="Gene3D" id="3.30.365.10">
    <property type="entry name" value="Aldehyde oxidase/xanthine dehydrogenase, molybdopterin binding domain"/>
    <property type="match status" value="4"/>
</dbReference>
<dbReference type="Pfam" id="PF20256">
    <property type="entry name" value="MoCoBD_2"/>
    <property type="match status" value="1"/>
</dbReference>
<comment type="caution">
    <text evidence="19">The sequence shown here is derived from an EMBL/GenBank/DDBJ whole genome shotgun (WGS) entry which is preliminary data.</text>
</comment>
<dbReference type="InterPro" id="IPR036856">
    <property type="entry name" value="Ald_Oxase/Xan_DH_a/b_sf"/>
</dbReference>
<keyword evidence="11 16" id="KW-0411">Iron-sulfur</keyword>
<evidence type="ECO:0000256" key="3">
    <source>
        <dbReference type="ARBA" id="ARBA00006849"/>
    </source>
</evidence>
<dbReference type="InterPro" id="IPR016166">
    <property type="entry name" value="FAD-bd_PCMH"/>
</dbReference>
<evidence type="ECO:0000256" key="12">
    <source>
        <dbReference type="ARBA" id="ARBA00023140"/>
    </source>
</evidence>
<keyword evidence="8 15" id="KW-0274">FAD</keyword>
<comment type="cofactor">
    <cofactor evidence="16">
        <name>Mo-molybdopterin</name>
        <dbReference type="ChEBI" id="CHEBI:71302"/>
    </cofactor>
    <text evidence="16">Binds 1 Mo-molybdopterin (Mo-MPT) cofactor per subunit.</text>
</comment>
<keyword evidence="7 16" id="KW-0479">Metal-binding</keyword>
<dbReference type="InterPro" id="IPR012675">
    <property type="entry name" value="Beta-grasp_dom_sf"/>
</dbReference>
<comment type="cofactor">
    <cofactor evidence="16">
        <name>[2Fe-2S] cluster</name>
        <dbReference type="ChEBI" id="CHEBI:190135"/>
    </cofactor>
    <text evidence="16">Binds 2 [2Fe-2S] clusters.</text>
</comment>
<keyword evidence="9" id="KW-0560">Oxidoreductase</keyword>
<evidence type="ECO:0000313" key="20">
    <source>
        <dbReference type="Proteomes" id="UP001445076"/>
    </source>
</evidence>
<dbReference type="EMBL" id="JARKIK010000074">
    <property type="protein sequence ID" value="KAK8727772.1"/>
    <property type="molecule type" value="Genomic_DNA"/>
</dbReference>
<evidence type="ECO:0000259" key="18">
    <source>
        <dbReference type="PROSITE" id="PS51387"/>
    </source>
</evidence>
<evidence type="ECO:0008006" key="21">
    <source>
        <dbReference type="Google" id="ProtNLM"/>
    </source>
</evidence>
<dbReference type="InterPro" id="IPR006058">
    <property type="entry name" value="2Fe2S_fd_BS"/>
</dbReference>
<evidence type="ECO:0000256" key="16">
    <source>
        <dbReference type="PIRSR" id="PIRSR000127-3"/>
    </source>
</evidence>
<feature type="binding site" evidence="16">
    <location>
        <position position="909"/>
    </location>
    <ligand>
        <name>Mo-molybdopterin</name>
        <dbReference type="ChEBI" id="CHEBI:71302"/>
    </ligand>
    <ligandPart>
        <name>Mo</name>
        <dbReference type="ChEBI" id="CHEBI:28685"/>
    </ligandPart>
</feature>
<comment type="similarity">
    <text evidence="3">Belongs to the xanthine dehydrogenase family.</text>
</comment>
<dbReference type="InterPro" id="IPR016169">
    <property type="entry name" value="FAD-bd_PCMH_sub2"/>
</dbReference>
<dbReference type="Pfam" id="PF02738">
    <property type="entry name" value="MoCoBD_1"/>
    <property type="match status" value="1"/>
</dbReference>
<dbReference type="SUPFAM" id="SSF56003">
    <property type="entry name" value="Molybdenum cofactor-binding domain"/>
    <property type="match status" value="1"/>
</dbReference>
<sequence>MASVKTMSAGEEDFLLRRIKLKVNGQDYVVGSGIPPWTTLIGFLRETVKLAGTKVLCWEGGCGACTIVATVPDQETAGKFKTFSVNACQILVYSCAGWSIETIEHLGDRHKGYHSLQKALSGFYGTQCGYCSPGMIMTLYGQLKASGALTASQVEHSLDGNLCRCTGYRPILDAFKSLAEDASQQLKDKLADIEDAYKAHCPETASACKRSCSGCTKGSGSCSGSSQNEDVTQPEDFKLTVGAVQWYRPVSIRGIKNILKKVTPNEKVCIVVGNTGQGVYKDDGPYTTYINSNSVKELYSITIGSPLTMGANVSLSRVIEVFKHMAISYPGYQYLKTFQSHWELVANVSVRNIGSWAGNLMLKHKHPEFPSDIFLTLLLANAQLTLCHADSLTTTQIDLEQFLQTDMSRGIILSVTLPPMPENVKVQTFKISPRTVNAHAHVNACFKMKLDPVDVKILEKPFLLFGGINADFIHAEQTEAYLVGKYLTEVVTVVEAAKILANEMTPDAKPQDASPQYRKSLAQSLFYKAVVGFLGDKVSGDIRSAAAILERPLSSGQQGFDMNEDTWPVGKGVPKVESTTQISGEAAYLDDVPPLHNELHGAFVQSSFANAKIKSIDASEALKIPGVVSFVAAADIPGRNSFIVNAGARPDPVFVEEQVKYAGQALGLIVADQRATALRAAKQVIVEYEDIKKPILTIKEALQQGRSKIVMSEPYIFGNPEDALNAAKHKVTGEQQQGSQFHFTMEALAGRVTPTEDGYDVLSTSQWPTETQSAVAQVLNVPAHSINLAVRRIGGGFGGKISRQNIVVSAAAVAAEKLKRPVRIVLDLQTHMSLVGWREPYMSKYEVGFDDDGKFEALKVDMITDVGHVANEASVSGLGVRLQNTYYIPNVLFRPIMVKTNTAANTWCRTPGTVEAIATIENVIENVASYLKKDPLDVRLINMVAPNVPRLLTPPHARNVVNDDILPLLIQKSMYQERKEEIKIFNQENVWKKRGMSIVPLWYGYNYPSVFRYGIQVSIYEHDGTVAVSHGGIEMGQGINTKVAQVVAYKLGIPLEKVIIKAADTMVGANSIVTGGSFGSDLCAHGAKVACEALRQRIDVVRAKMKNPSWVQLIRKCHKNDVDICERYWTAGKEHPDSYDIWGACCLEVEIDVLTGQYLIRRVDIIEDCGRSMNPYIDIGQVEGAFIMGLGLYTSEIVKYDTNTGQKLSNSTWEYKPPTALDIPVDLRVTLLPNASNPHGVLGSKATGEPAACFSYVVVTALRAAITAFRAANENEAWFDMDTPITVEKVHQLCGVQPEQFKLSTSTDEFLDDFCLISKDQVYAEVATFCPVN</sequence>
<dbReference type="Pfam" id="PF01799">
    <property type="entry name" value="Fer2_2"/>
    <property type="match status" value="1"/>
</dbReference>
<dbReference type="Gene3D" id="1.10.150.120">
    <property type="entry name" value="[2Fe-2S]-binding domain"/>
    <property type="match status" value="1"/>
</dbReference>
<dbReference type="InterPro" id="IPR036010">
    <property type="entry name" value="2Fe-2S_ferredoxin-like_sf"/>
</dbReference>
<dbReference type="GO" id="GO:0005506">
    <property type="term" value="F:iron ion binding"/>
    <property type="evidence" value="ECO:0007669"/>
    <property type="project" value="InterPro"/>
</dbReference>
<feature type="binding site" evidence="16">
    <location>
        <position position="165"/>
    </location>
    <ligand>
        <name>[2Fe-2S] cluster</name>
        <dbReference type="ChEBI" id="CHEBI:190135"/>
        <label>2</label>
    </ligand>
</feature>
<evidence type="ECO:0000256" key="5">
    <source>
        <dbReference type="ARBA" id="ARBA00022630"/>
    </source>
</evidence>
<dbReference type="Gene3D" id="3.10.20.30">
    <property type="match status" value="1"/>
</dbReference>
<feature type="binding site" evidence="16">
    <location>
        <position position="797"/>
    </location>
    <ligand>
        <name>Mo-molybdopterin</name>
        <dbReference type="ChEBI" id="CHEBI:71302"/>
    </ligand>
    <ligandPart>
        <name>Mo</name>
        <dbReference type="ChEBI" id="CHEBI:28685"/>
    </ligandPart>
</feature>
<evidence type="ECO:0000256" key="9">
    <source>
        <dbReference type="ARBA" id="ARBA00023002"/>
    </source>
</evidence>
<dbReference type="SUPFAM" id="SSF54292">
    <property type="entry name" value="2Fe-2S ferredoxin-like"/>
    <property type="match status" value="1"/>
</dbReference>
<feature type="active site" description="Proton acceptor" evidence="14">
    <location>
        <position position="1249"/>
    </location>
</feature>
<evidence type="ECO:0000256" key="7">
    <source>
        <dbReference type="ARBA" id="ARBA00022723"/>
    </source>
</evidence>
<comment type="subcellular location">
    <subcellularLocation>
        <location evidence="2">Peroxisome</location>
    </subcellularLocation>
</comment>
<evidence type="ECO:0000256" key="8">
    <source>
        <dbReference type="ARBA" id="ARBA00022827"/>
    </source>
</evidence>
<dbReference type="SUPFAM" id="SSF56176">
    <property type="entry name" value="FAD-binding/transporter-associated domain-like"/>
    <property type="match status" value="1"/>
</dbReference>
<dbReference type="PROSITE" id="PS51387">
    <property type="entry name" value="FAD_PCMH"/>
    <property type="match status" value="1"/>
</dbReference>
<name>A0AAW0WA82_CHEQU</name>